<keyword evidence="3 6" id="KW-0812">Transmembrane</keyword>
<reference evidence="8 9" key="1">
    <citation type="submission" date="2022-06" db="EMBL/GenBank/DDBJ databases">
        <title>Sequencing the genomes of 1000 actinobacteria strains.</title>
        <authorList>
            <person name="Klenk H.-P."/>
        </authorList>
    </citation>
    <scope>NUCLEOTIDE SEQUENCE [LARGE SCALE GENOMIC DNA]</scope>
    <source>
        <strain evidence="8 9">DSM 41656</strain>
    </source>
</reference>
<comment type="caution">
    <text evidence="8">The sequence shown here is derived from an EMBL/GenBank/DDBJ whole genome shotgun (WGS) entry which is preliminary data.</text>
</comment>
<feature type="transmembrane region" description="Helical" evidence="6">
    <location>
        <begin position="288"/>
        <end position="311"/>
    </location>
</feature>
<evidence type="ECO:0000256" key="4">
    <source>
        <dbReference type="ARBA" id="ARBA00022989"/>
    </source>
</evidence>
<feature type="domain" description="Type II secretion system protein GspF" evidence="7">
    <location>
        <begin position="147"/>
        <end position="269"/>
    </location>
</feature>
<feature type="transmembrane region" description="Helical" evidence="6">
    <location>
        <begin position="23"/>
        <end position="44"/>
    </location>
</feature>
<protein>
    <submittedName>
        <fullName evidence="8">Tight adherence protein B</fullName>
    </submittedName>
</protein>
<name>A0ABT1J6U7_9ACTN</name>
<organism evidence="8 9">
    <name type="scientific">Kitasatospora paracochleata</name>
    <dbReference type="NCBI Taxonomy" id="58354"/>
    <lineage>
        <taxon>Bacteria</taxon>
        <taxon>Bacillati</taxon>
        <taxon>Actinomycetota</taxon>
        <taxon>Actinomycetes</taxon>
        <taxon>Kitasatosporales</taxon>
        <taxon>Streptomycetaceae</taxon>
        <taxon>Kitasatospora</taxon>
    </lineage>
</organism>
<evidence type="ECO:0000256" key="2">
    <source>
        <dbReference type="ARBA" id="ARBA00022475"/>
    </source>
</evidence>
<dbReference type="EMBL" id="JAMZDX010000006">
    <property type="protein sequence ID" value="MCP2312869.1"/>
    <property type="molecule type" value="Genomic_DNA"/>
</dbReference>
<evidence type="ECO:0000313" key="8">
    <source>
        <dbReference type="EMBL" id="MCP2312869.1"/>
    </source>
</evidence>
<evidence type="ECO:0000256" key="1">
    <source>
        <dbReference type="ARBA" id="ARBA00004651"/>
    </source>
</evidence>
<evidence type="ECO:0000259" key="7">
    <source>
        <dbReference type="Pfam" id="PF00482"/>
    </source>
</evidence>
<keyword evidence="2" id="KW-1003">Cell membrane</keyword>
<evidence type="ECO:0000313" key="9">
    <source>
        <dbReference type="Proteomes" id="UP001206483"/>
    </source>
</evidence>
<evidence type="ECO:0000256" key="6">
    <source>
        <dbReference type="SAM" id="Phobius"/>
    </source>
</evidence>
<dbReference type="InterPro" id="IPR018076">
    <property type="entry name" value="T2SS_GspF_dom"/>
</dbReference>
<dbReference type="Pfam" id="PF00482">
    <property type="entry name" value="T2SSF"/>
    <property type="match status" value="1"/>
</dbReference>
<keyword evidence="4 6" id="KW-1133">Transmembrane helix</keyword>
<sequence length="403" mass="41214">MTWQQVVGARLAEGAIGHGGGAVLWWVVAGSAGAVAVAGLALGLRRVQRRVRGVRRVRLVLGAVDDRARERLLARARRMREQGPSWLTADLVLLPIGLVLGRLAASPVPVLGAALSVVPLCSWRKRRRAAVEAKRRASAVIELCAGLAAELRSGATAEQALHSVTSRAGRALARDLGPEAAARLAAGRYGGDVPAALRLAAELPGGRGAAAVAACWQIAAESGAGLATGLDQVADALRAERALAEEIAGELAGPRTTIAVLAALPLIGTALGAGLGAQPVRVLLHTPQGLVCLVGGVLFEALGVVWTGRIVRAAEAPSQPRGATTERTAASPPVGAAAAGVAGSGCGLSRVRTAGGGWEARERRPPADVLMRAVPSTAPRARRGARRWWGSWGRGHGRLGPVG</sequence>
<gene>
    <name evidence="8" type="ORF">FHR36_006050</name>
</gene>
<evidence type="ECO:0000256" key="5">
    <source>
        <dbReference type="ARBA" id="ARBA00023136"/>
    </source>
</evidence>
<proteinExistence type="predicted"/>
<accession>A0ABT1J6U7</accession>
<dbReference type="PANTHER" id="PTHR35007:SF4">
    <property type="entry name" value="CONSERVED TRANSMEMBRANE PROTEIN-RELATED"/>
    <property type="match status" value="1"/>
</dbReference>
<dbReference type="RefSeq" id="WP_253802313.1">
    <property type="nucleotide sequence ID" value="NZ_BAAAUB010000052.1"/>
</dbReference>
<feature type="transmembrane region" description="Helical" evidence="6">
    <location>
        <begin position="258"/>
        <end position="276"/>
    </location>
</feature>
<keyword evidence="9" id="KW-1185">Reference proteome</keyword>
<evidence type="ECO:0000256" key="3">
    <source>
        <dbReference type="ARBA" id="ARBA00022692"/>
    </source>
</evidence>
<dbReference type="PANTHER" id="PTHR35007">
    <property type="entry name" value="INTEGRAL MEMBRANE PROTEIN-RELATED"/>
    <property type="match status" value="1"/>
</dbReference>
<keyword evidence="5 6" id="KW-0472">Membrane</keyword>
<dbReference type="Proteomes" id="UP001206483">
    <property type="component" value="Unassembled WGS sequence"/>
</dbReference>
<comment type="subcellular location">
    <subcellularLocation>
        <location evidence="1">Cell membrane</location>
        <topology evidence="1">Multi-pass membrane protein</topology>
    </subcellularLocation>
</comment>